<feature type="region of interest" description="Disordered" evidence="5">
    <location>
        <begin position="749"/>
        <end position="770"/>
    </location>
</feature>
<evidence type="ECO:0000256" key="3">
    <source>
        <dbReference type="ARBA" id="ARBA00023163"/>
    </source>
</evidence>
<feature type="compositionally biased region" description="Basic residues" evidence="5">
    <location>
        <begin position="1070"/>
        <end position="1090"/>
    </location>
</feature>
<feature type="compositionally biased region" description="Acidic residues" evidence="5">
    <location>
        <begin position="1136"/>
        <end position="1146"/>
    </location>
</feature>
<feature type="compositionally biased region" description="Acidic residues" evidence="5">
    <location>
        <begin position="676"/>
        <end position="699"/>
    </location>
</feature>
<sequence length="1220" mass="136847">MSAVGIPLFTPIPPGFDVKQLAEEPGSHFHLATRVDARTLTPNTAEQFDEIYRSQVLQIGEPLVIENWHLKSRWPGHIFKDEWLDNNLGRQRVQIRDLVKGSDDEWSLGWYLSKCETLASKFTPENYKSIKRQRLYLKDMDCPSVWMKNLGDILPRGTFYLDENADLMSALPEELQAVNMMCYVGHEGTFTPCHKEMCSSIGQNIMVSASENGRSIWFLVKPQDRAKLAVWFRSVLGQDLELENYFASIEDWKKAPVDVWIVEQKVGDFLIIPPASPHQVWNQGDLTIKAAWNRCTPESLKVCLSGELSMSKFACREEAYKVKTMVYMAILKIANELDRAPSNEDEGIVRDFLTLYPLFEAIMLDEAFSPELPIPAVEDVQAEYGITCSFCSGNIFNRFLSCPSCPIGDGDNADCYDICMDCYTLGRRCKCDTPPKWVQQYPWATLQNDHERFRQIFNRLIEDERFASILKRIGVGRSSRESLDHLTSVENVTRRSRAWVSQMLSDMYTRYPGQRRGARVGKDITKDEADNKRNCHVCKNPHAPIIYVECSDADCNKRYCYGYLWRAHSQNPYMILSSMNWRCPFCLKQCTCAACLKSGRNGRRARRNNPIWLGYNTRAVTDQRSEEWLTTFAQHNKKWATSGGDGDSASQKRKRSDGSGEDSDADADSNSSSGDNEVEVEDREGISDEDDVMDDDEGREWEGPGKHPSLLEFPSAVGVRGGDPSFISGKRSTNVNLLASQLAILARECGPSTGETDGKGEGIDTIGGRGRDQNNSLALFDNHSLENNTIASPLCPGLDNSALRSDNLSQLEMDPQAFRIAAGLLTVEDNMPASLAQQPSTVSPEALSLPLLLTGPARLEVERIVKSPTPEPIETKAGWVKKAKLARKRFANLQAGKNRRKSLIVKLKVTVEEWEETPVRSDVPPKKIVSEERKKEDEALIVQPTSPPQQHQGESPLEDDVEESAEDIPSDGPPSRRKAVPRDGAYVARNRTGNPPAPLMALSSVRSRRRSQSLQGSARNHSAHSSKHTPSLEQASTPAPPPLLSPPPPPPLTSLIPADWPFAIIITKKPERRKYPKTTTTRRPRGRPRKAQPTGRAREDGDFKLASWSKAMKAESTTLTKGSVRPRVASTAFAEGVEESSEDDEPSCYVERSPRPVSVDSGEEGDREGPRSERTAVEKGGARKQRKMEPKEEEVGEGRGGDYDEEDEYNRRWSRRRLFQ</sequence>
<dbReference type="GO" id="GO:0005634">
    <property type="term" value="C:nucleus"/>
    <property type="evidence" value="ECO:0007669"/>
    <property type="project" value="UniProtKB-SubCell"/>
</dbReference>
<evidence type="ECO:0000313" key="8">
    <source>
        <dbReference type="Proteomes" id="UP000006911"/>
    </source>
</evidence>
<feature type="region of interest" description="Disordered" evidence="5">
    <location>
        <begin position="639"/>
        <end position="716"/>
    </location>
</feature>
<proteinExistence type="predicted"/>
<keyword evidence="3" id="KW-0804">Transcription</keyword>
<feature type="compositionally biased region" description="Acidic residues" evidence="5">
    <location>
        <begin position="956"/>
        <end position="969"/>
    </location>
</feature>
<evidence type="ECO:0000256" key="1">
    <source>
        <dbReference type="ARBA" id="ARBA00004123"/>
    </source>
</evidence>
<protein>
    <submittedName>
        <fullName evidence="7">(Perigord truffle) hypothetical protein</fullName>
    </submittedName>
</protein>
<feature type="compositionally biased region" description="Basic and acidic residues" evidence="5">
    <location>
        <begin position="1167"/>
        <end position="1181"/>
    </location>
</feature>
<evidence type="ECO:0000256" key="2">
    <source>
        <dbReference type="ARBA" id="ARBA00023015"/>
    </source>
</evidence>
<dbReference type="eggNOG" id="ENOG502S0T9">
    <property type="taxonomic scope" value="Eukaryota"/>
</dbReference>
<dbReference type="STRING" id="656061.D5GD51"/>
<dbReference type="GO" id="GO:0006355">
    <property type="term" value="P:regulation of DNA-templated transcription"/>
    <property type="evidence" value="ECO:0007669"/>
    <property type="project" value="InterPro"/>
</dbReference>
<dbReference type="InterPro" id="IPR000637">
    <property type="entry name" value="HMGI/Y_DNA-bd_CS"/>
</dbReference>
<organism evidence="7 8">
    <name type="scientific">Tuber melanosporum (strain Mel28)</name>
    <name type="common">Perigord black truffle</name>
    <dbReference type="NCBI Taxonomy" id="656061"/>
    <lineage>
        <taxon>Eukaryota</taxon>
        <taxon>Fungi</taxon>
        <taxon>Dikarya</taxon>
        <taxon>Ascomycota</taxon>
        <taxon>Pezizomycotina</taxon>
        <taxon>Pezizomycetes</taxon>
        <taxon>Pezizales</taxon>
        <taxon>Tuberaceae</taxon>
        <taxon>Tuber</taxon>
    </lineage>
</organism>
<accession>D5GD51</accession>
<gene>
    <name evidence="7" type="ORF">GSTUM_00000976001</name>
</gene>
<dbReference type="PROSITE" id="PS51184">
    <property type="entry name" value="JMJC"/>
    <property type="match status" value="1"/>
</dbReference>
<feature type="compositionally biased region" description="Basic and acidic residues" evidence="5">
    <location>
        <begin position="918"/>
        <end position="938"/>
    </location>
</feature>
<dbReference type="Pfam" id="PF02373">
    <property type="entry name" value="JmjC"/>
    <property type="match status" value="1"/>
</dbReference>
<dbReference type="InterPro" id="IPR018866">
    <property type="entry name" value="Znf-4CXXC_R1"/>
</dbReference>
<evidence type="ECO:0000256" key="4">
    <source>
        <dbReference type="ARBA" id="ARBA00023242"/>
    </source>
</evidence>
<evidence type="ECO:0000256" key="5">
    <source>
        <dbReference type="SAM" id="MobiDB-lite"/>
    </source>
</evidence>
<feature type="region of interest" description="Disordered" evidence="5">
    <location>
        <begin position="918"/>
        <end position="1220"/>
    </location>
</feature>
<dbReference type="Gene3D" id="2.60.120.650">
    <property type="entry name" value="Cupin"/>
    <property type="match status" value="1"/>
</dbReference>
<name>D5GD51_TUBMM</name>
<dbReference type="KEGG" id="tml:GSTUM_00000976001"/>
<dbReference type="SMART" id="SM00558">
    <property type="entry name" value="JmjC"/>
    <property type="match status" value="1"/>
</dbReference>
<dbReference type="HOGENOM" id="CLU_268750_0_0_1"/>
<dbReference type="AlphaFoldDB" id="D5GD51"/>
<dbReference type="SUPFAM" id="SSF51197">
    <property type="entry name" value="Clavaminate synthase-like"/>
    <property type="match status" value="1"/>
</dbReference>
<feature type="compositionally biased region" description="Pro residues" evidence="5">
    <location>
        <begin position="1038"/>
        <end position="1052"/>
    </location>
</feature>
<dbReference type="InParanoid" id="D5GD51"/>
<evidence type="ECO:0000259" key="6">
    <source>
        <dbReference type="PROSITE" id="PS51184"/>
    </source>
</evidence>
<dbReference type="GeneID" id="9183908"/>
<dbReference type="RefSeq" id="XP_002838253.1">
    <property type="nucleotide sequence ID" value="XM_002838207.1"/>
</dbReference>
<dbReference type="Pfam" id="PF10497">
    <property type="entry name" value="zf-4CXXC_R1"/>
    <property type="match status" value="1"/>
</dbReference>
<dbReference type="Proteomes" id="UP000006911">
    <property type="component" value="Unassembled WGS sequence"/>
</dbReference>
<keyword evidence="4" id="KW-0539">Nucleus</keyword>
<dbReference type="EMBL" id="FN430140">
    <property type="protein sequence ID" value="CAZ82444.1"/>
    <property type="molecule type" value="Genomic_DNA"/>
</dbReference>
<dbReference type="PROSITE" id="PS00354">
    <property type="entry name" value="HMGI_Y"/>
    <property type="match status" value="1"/>
</dbReference>
<reference evidence="7 8" key="1">
    <citation type="journal article" date="2010" name="Nature">
        <title>Perigord black truffle genome uncovers evolutionary origins and mechanisms of symbiosis.</title>
        <authorList>
            <person name="Martin F."/>
            <person name="Kohler A."/>
            <person name="Murat C."/>
            <person name="Balestrini R."/>
            <person name="Coutinho P.M."/>
            <person name="Jaillon O."/>
            <person name="Montanini B."/>
            <person name="Morin E."/>
            <person name="Noel B."/>
            <person name="Percudani R."/>
            <person name="Porcel B."/>
            <person name="Rubini A."/>
            <person name="Amicucci A."/>
            <person name="Amselem J."/>
            <person name="Anthouard V."/>
            <person name="Arcioni S."/>
            <person name="Artiguenave F."/>
            <person name="Aury J.M."/>
            <person name="Ballario P."/>
            <person name="Bolchi A."/>
            <person name="Brenna A."/>
            <person name="Brun A."/>
            <person name="Buee M."/>
            <person name="Cantarel B."/>
            <person name="Chevalier G."/>
            <person name="Couloux A."/>
            <person name="Da Silva C."/>
            <person name="Denoeud F."/>
            <person name="Duplessis S."/>
            <person name="Ghignone S."/>
            <person name="Hilselberger B."/>
            <person name="Iotti M."/>
            <person name="Marcais B."/>
            <person name="Mello A."/>
            <person name="Miranda M."/>
            <person name="Pacioni G."/>
            <person name="Quesneville H."/>
            <person name="Riccioni C."/>
            <person name="Ruotolo R."/>
            <person name="Splivallo R."/>
            <person name="Stocchi V."/>
            <person name="Tisserant E."/>
            <person name="Viscomi A.R."/>
            <person name="Zambonelli A."/>
            <person name="Zampieri E."/>
            <person name="Henrissat B."/>
            <person name="Lebrun M.H."/>
            <person name="Paolocci F."/>
            <person name="Bonfante P."/>
            <person name="Ottonello S."/>
            <person name="Wincker P."/>
        </authorList>
    </citation>
    <scope>NUCLEOTIDE SEQUENCE [LARGE SCALE GENOMIC DNA]</scope>
    <source>
        <strain evidence="7 8">Mel28</strain>
    </source>
</reference>
<comment type="subcellular location">
    <subcellularLocation>
        <location evidence="1">Nucleus</location>
    </subcellularLocation>
</comment>
<keyword evidence="8" id="KW-1185">Reference proteome</keyword>
<evidence type="ECO:0000313" key="7">
    <source>
        <dbReference type="EMBL" id="CAZ82444.1"/>
    </source>
</evidence>
<keyword evidence="2" id="KW-0805">Transcription regulation</keyword>
<feature type="domain" description="JmjC" evidence="6">
    <location>
        <begin position="143"/>
        <end position="311"/>
    </location>
</feature>
<dbReference type="InterPro" id="IPR003347">
    <property type="entry name" value="JmjC_dom"/>
</dbReference>